<dbReference type="InterPro" id="IPR003746">
    <property type="entry name" value="DUF167"/>
</dbReference>
<dbReference type="RefSeq" id="WP_140929356.1">
    <property type="nucleotide sequence ID" value="NZ_VFSU01000034.1"/>
</dbReference>
<dbReference type="NCBIfam" id="TIGR00251">
    <property type="entry name" value="DUF167 family protein"/>
    <property type="match status" value="1"/>
</dbReference>
<name>A0A501XDR8_9SPHN</name>
<dbReference type="SUPFAM" id="SSF69786">
    <property type="entry name" value="YggU-like"/>
    <property type="match status" value="1"/>
</dbReference>
<keyword evidence="3" id="KW-1185">Reference proteome</keyword>
<dbReference type="Proteomes" id="UP000319897">
    <property type="component" value="Unassembled WGS sequence"/>
</dbReference>
<reference evidence="2 3" key="1">
    <citation type="submission" date="2019-06" db="EMBL/GenBank/DDBJ databases">
        <authorList>
            <person name="Lee I."/>
            <person name="Jang G.I."/>
            <person name="Hwang C.Y."/>
        </authorList>
    </citation>
    <scope>NUCLEOTIDE SEQUENCE [LARGE SCALE GENOMIC DNA]</scope>
    <source>
        <strain evidence="2 3">PAMC 28131</strain>
    </source>
</reference>
<proteinExistence type="inferred from homology"/>
<organism evidence="2 3">
    <name type="scientific">Sandaracinobacter neustonicus</name>
    <dbReference type="NCBI Taxonomy" id="1715348"/>
    <lineage>
        <taxon>Bacteria</taxon>
        <taxon>Pseudomonadati</taxon>
        <taxon>Pseudomonadota</taxon>
        <taxon>Alphaproteobacteria</taxon>
        <taxon>Sphingomonadales</taxon>
        <taxon>Sphingosinicellaceae</taxon>
        <taxon>Sandaracinobacter</taxon>
    </lineage>
</organism>
<dbReference type="SMART" id="SM01152">
    <property type="entry name" value="DUF167"/>
    <property type="match status" value="1"/>
</dbReference>
<sequence length="85" mass="9316">MIEAAIRIEGTDLLINVKARPGARTDRIRGIKGGLLQVDVAAPPEDGKATERRWPFWPNAAVWRAATWNWYPAGSPASNGFESKA</sequence>
<dbReference type="OrthoDB" id="9800587at2"/>
<dbReference type="AlphaFoldDB" id="A0A501XDR8"/>
<dbReference type="Pfam" id="PF02594">
    <property type="entry name" value="DUF167"/>
    <property type="match status" value="1"/>
</dbReference>
<evidence type="ECO:0000256" key="1">
    <source>
        <dbReference type="ARBA" id="ARBA00010364"/>
    </source>
</evidence>
<comment type="caution">
    <text evidence="2">The sequence shown here is derived from an EMBL/GenBank/DDBJ whole genome shotgun (WGS) entry which is preliminary data.</text>
</comment>
<evidence type="ECO:0000313" key="2">
    <source>
        <dbReference type="EMBL" id="TPE58503.1"/>
    </source>
</evidence>
<comment type="similarity">
    <text evidence="1">Belongs to the UPF0235 family.</text>
</comment>
<dbReference type="EMBL" id="VFSU01000034">
    <property type="protein sequence ID" value="TPE58503.1"/>
    <property type="molecule type" value="Genomic_DNA"/>
</dbReference>
<accession>A0A501XDR8</accession>
<dbReference type="InterPro" id="IPR036591">
    <property type="entry name" value="YggU-like_sf"/>
</dbReference>
<protein>
    <submittedName>
        <fullName evidence="2">DUF167 domain-containing protein</fullName>
    </submittedName>
</protein>
<gene>
    <name evidence="2" type="ORF">FJQ54_15655</name>
</gene>
<dbReference type="Gene3D" id="3.30.1200.10">
    <property type="entry name" value="YggU-like"/>
    <property type="match status" value="1"/>
</dbReference>
<evidence type="ECO:0000313" key="3">
    <source>
        <dbReference type="Proteomes" id="UP000319897"/>
    </source>
</evidence>